<dbReference type="HOGENOM" id="CLU_115699_0_0_9"/>
<dbReference type="Proteomes" id="UP000006866">
    <property type="component" value="Chromosome"/>
</dbReference>
<name>E3DPF9_HALPG</name>
<dbReference type="eggNOG" id="COG1833">
    <property type="taxonomic scope" value="Bacteria"/>
</dbReference>
<reference evidence="3" key="1">
    <citation type="submission" date="2010-10" db="EMBL/GenBank/DDBJ databases">
        <title>The complete genome of Halanaerobium praevalens DSM 2228.</title>
        <authorList>
            <consortium name="US DOE Joint Genome Institute (JGI-PGF)"/>
            <person name="Lucas S."/>
            <person name="Copeland A."/>
            <person name="Lapidus A."/>
            <person name="Glavina del Rio T."/>
            <person name="Dalin E."/>
            <person name="Tice H."/>
            <person name="Bruce D."/>
            <person name="Goodwin L."/>
            <person name="Pitluck S."/>
            <person name="Kyrpides N."/>
            <person name="Mavromatis K."/>
            <person name="Ivanova N."/>
            <person name="Ovchinnikova G."/>
            <person name="Chertkov O."/>
            <person name="Detter J.C."/>
            <person name="Han C."/>
            <person name="Larimer F."/>
            <person name="Land M."/>
            <person name="Hauser L."/>
            <person name="Markowitz V."/>
            <person name="Cheng J.-F."/>
            <person name="Hugenholtz P."/>
            <person name="Woyke T."/>
            <person name="Wu D."/>
            <person name="Tindall B."/>
            <person name="Pomrenke H.G."/>
            <person name="Brambilla E."/>
            <person name="Klenk H.-P."/>
            <person name="Eisen J.A."/>
        </authorList>
    </citation>
    <scope>NUCLEOTIDE SEQUENCE [LARGE SCALE GENOMIC DNA]</scope>
    <source>
        <strain evidence="3">ATCC 33744 / DSM 2228 / GSL</strain>
    </source>
</reference>
<dbReference type="Pfam" id="PF01986">
    <property type="entry name" value="DUF123"/>
    <property type="match status" value="1"/>
</dbReference>
<dbReference type="OrthoDB" id="9802365at2"/>
<feature type="domain" description="GIY-YIG" evidence="1">
    <location>
        <begin position="24"/>
        <end position="121"/>
    </location>
</feature>
<dbReference type="KEGG" id="hpk:Hprae_1594"/>
<dbReference type="PANTHER" id="PTHR37460:SF1">
    <property type="entry name" value="ENDONUCLEASE III"/>
    <property type="match status" value="1"/>
</dbReference>
<dbReference type="EMBL" id="CP002175">
    <property type="protein sequence ID" value="ADO77721.1"/>
    <property type="molecule type" value="Genomic_DNA"/>
</dbReference>
<accession>E3DPF9</accession>
<reference evidence="2 3" key="2">
    <citation type="journal article" date="2011" name="Stand. Genomic Sci.">
        <title>Complete genome sequence of the extremely halophilic Halanaerobium praevalens type strain (GSL).</title>
        <authorList>
            <person name="Ivanova N."/>
            <person name="Sikorski J."/>
            <person name="Chertkov O."/>
            <person name="Nolan M."/>
            <person name="Lucas S."/>
            <person name="Hammon N."/>
            <person name="Deshpande S."/>
            <person name="Cheng J.F."/>
            <person name="Tapia R."/>
            <person name="Han C."/>
            <person name="Goodwin L."/>
            <person name="Pitluck S."/>
            <person name="Huntemann M."/>
            <person name="Liolios K."/>
            <person name="Pagani I."/>
            <person name="Mavromatis K."/>
            <person name="Ovchinikova G."/>
            <person name="Pati A."/>
            <person name="Chen A."/>
            <person name="Palaniappan K."/>
            <person name="Land M."/>
            <person name="Hauser L."/>
            <person name="Brambilla E.M."/>
            <person name="Kannan K.P."/>
            <person name="Rohde M."/>
            <person name="Tindall B.J."/>
            <person name="Goker M."/>
            <person name="Detter J.C."/>
            <person name="Woyke T."/>
            <person name="Bristow J."/>
            <person name="Eisen J.A."/>
            <person name="Markowitz V."/>
            <person name="Hugenholtz P."/>
            <person name="Kyrpides N.C."/>
            <person name="Klenk H.P."/>
            <person name="Lapidus A."/>
        </authorList>
    </citation>
    <scope>NUCLEOTIDE SEQUENCE [LARGE SCALE GENOMIC DNA]</scope>
    <source>
        <strain evidence="3">ATCC 33744 / DSM 2228 / GSL</strain>
    </source>
</reference>
<organism evidence="2 3">
    <name type="scientific">Halanaerobium praevalens (strain ATCC 33744 / DSM 2228 / GSL)</name>
    <dbReference type="NCBI Taxonomy" id="572479"/>
    <lineage>
        <taxon>Bacteria</taxon>
        <taxon>Bacillati</taxon>
        <taxon>Bacillota</taxon>
        <taxon>Clostridia</taxon>
        <taxon>Halanaerobiales</taxon>
        <taxon>Halanaerobiaceae</taxon>
        <taxon>Halanaerobium</taxon>
    </lineage>
</organism>
<evidence type="ECO:0000313" key="3">
    <source>
        <dbReference type="Proteomes" id="UP000006866"/>
    </source>
</evidence>
<protein>
    <recommendedName>
        <fullName evidence="1">GIY-YIG domain-containing protein</fullName>
    </recommendedName>
</protein>
<dbReference type="STRING" id="572479.Hprae_1594"/>
<dbReference type="InterPro" id="IPR000305">
    <property type="entry name" value="GIY-YIG_endonuc"/>
</dbReference>
<evidence type="ECO:0000259" key="1">
    <source>
        <dbReference type="SMART" id="SM00465"/>
    </source>
</evidence>
<dbReference type="AlphaFoldDB" id="E3DPF9"/>
<dbReference type="SMART" id="SM00465">
    <property type="entry name" value="GIYc"/>
    <property type="match status" value="1"/>
</dbReference>
<dbReference type="RefSeq" id="WP_014553741.1">
    <property type="nucleotide sequence ID" value="NC_017455.1"/>
</dbReference>
<sequence length="146" mass="16553">MKNYPAGGVYILKIKLEEEKEIKIGALGLQTFTPGYYFYTGTAQTNFEARIKRHYSQSKNFHWHIDYLLAQTNLEKDFSFKLTAAGECFLAQILIKAGGLTPINGFGASDCKCDSHLIYFSLAQGEKVIENLIKNRNLTKEFQTVN</sequence>
<dbReference type="CDD" id="cd10441">
    <property type="entry name" value="GIY-YIG_COG1833"/>
    <property type="match status" value="1"/>
</dbReference>
<gene>
    <name evidence="2" type="ordered locus">Hprae_1594</name>
</gene>
<dbReference type="InterPro" id="IPR002837">
    <property type="entry name" value="DUF123"/>
</dbReference>
<keyword evidence="3" id="KW-1185">Reference proteome</keyword>
<dbReference type="PATRIC" id="fig|572479.3.peg.1614"/>
<proteinExistence type="predicted"/>
<evidence type="ECO:0000313" key="2">
    <source>
        <dbReference type="EMBL" id="ADO77721.1"/>
    </source>
</evidence>
<dbReference type="PANTHER" id="PTHR37460">
    <property type="entry name" value="ENDONUCLEASE III"/>
    <property type="match status" value="1"/>
</dbReference>